<protein>
    <submittedName>
        <fullName evidence="2">Uncharacterized protein</fullName>
    </submittedName>
</protein>
<evidence type="ECO:0000313" key="3">
    <source>
        <dbReference type="Proteomes" id="UP000182241"/>
    </source>
</evidence>
<name>A0A1H4V611_TSUTY</name>
<dbReference type="Proteomes" id="UP000182241">
    <property type="component" value="Unassembled WGS sequence"/>
</dbReference>
<dbReference type="AlphaFoldDB" id="A0A1H4V611"/>
<gene>
    <name evidence="2" type="ORF">SAMN04489793_3152</name>
</gene>
<accession>A0A1H4V611</accession>
<dbReference type="STRING" id="57704.SAMN04489793_3152"/>
<reference evidence="3" key="1">
    <citation type="submission" date="2016-10" db="EMBL/GenBank/DDBJ databases">
        <authorList>
            <person name="Varghese N."/>
            <person name="Submissions S."/>
        </authorList>
    </citation>
    <scope>NUCLEOTIDE SEQUENCE [LARGE SCALE GENOMIC DNA]</scope>
    <source>
        <strain evidence="3">DSM 44234</strain>
    </source>
</reference>
<evidence type="ECO:0000313" key="2">
    <source>
        <dbReference type="EMBL" id="SEC76385.1"/>
    </source>
</evidence>
<evidence type="ECO:0000256" key="1">
    <source>
        <dbReference type="SAM" id="MobiDB-lite"/>
    </source>
</evidence>
<dbReference type="RefSeq" id="WP_269451246.1">
    <property type="nucleotide sequence ID" value="NZ_FNSA01000003.1"/>
</dbReference>
<proteinExistence type="predicted"/>
<sequence>MSSTGTYRDEPDYEQVLEDREEARNRSIDDAEARYEAHLFGE</sequence>
<organism evidence="2 3">
    <name type="scientific">Tsukamurella tyrosinosolvens</name>
    <dbReference type="NCBI Taxonomy" id="57704"/>
    <lineage>
        <taxon>Bacteria</taxon>
        <taxon>Bacillati</taxon>
        <taxon>Actinomycetota</taxon>
        <taxon>Actinomycetes</taxon>
        <taxon>Mycobacteriales</taxon>
        <taxon>Tsukamurellaceae</taxon>
        <taxon>Tsukamurella</taxon>
    </lineage>
</organism>
<feature type="region of interest" description="Disordered" evidence="1">
    <location>
        <begin position="1"/>
        <end position="28"/>
    </location>
</feature>
<dbReference type="EMBL" id="FNSA01000003">
    <property type="protein sequence ID" value="SEC76385.1"/>
    <property type="molecule type" value="Genomic_DNA"/>
</dbReference>
<keyword evidence="3" id="KW-1185">Reference proteome</keyword>
<feature type="compositionally biased region" description="Basic and acidic residues" evidence="1">
    <location>
        <begin position="17"/>
        <end position="28"/>
    </location>
</feature>